<feature type="transmembrane region" description="Helical" evidence="2">
    <location>
        <begin position="432"/>
        <end position="451"/>
    </location>
</feature>
<name>A0A7S4QFF6_9DINO</name>
<feature type="transmembrane region" description="Helical" evidence="2">
    <location>
        <begin position="399"/>
        <end position="426"/>
    </location>
</feature>
<reference evidence="3" key="1">
    <citation type="submission" date="2021-01" db="EMBL/GenBank/DDBJ databases">
        <authorList>
            <person name="Corre E."/>
            <person name="Pelletier E."/>
            <person name="Niang G."/>
            <person name="Scheremetjew M."/>
            <person name="Finn R."/>
            <person name="Kale V."/>
            <person name="Holt S."/>
            <person name="Cochrane G."/>
            <person name="Meng A."/>
            <person name="Brown T."/>
            <person name="Cohen L."/>
        </authorList>
    </citation>
    <scope>NUCLEOTIDE SEQUENCE</scope>
    <source>
        <strain evidence="3">CCMP3105</strain>
    </source>
</reference>
<gene>
    <name evidence="3" type="ORF">AMON00008_LOCUS19656</name>
</gene>
<feature type="compositionally biased region" description="Low complexity" evidence="1">
    <location>
        <begin position="348"/>
        <end position="358"/>
    </location>
</feature>
<keyword evidence="2" id="KW-1133">Transmembrane helix</keyword>
<protein>
    <submittedName>
        <fullName evidence="3">Uncharacterized protein</fullName>
    </submittedName>
</protein>
<feature type="transmembrane region" description="Helical" evidence="2">
    <location>
        <begin position="463"/>
        <end position="489"/>
    </location>
</feature>
<feature type="region of interest" description="Disordered" evidence="1">
    <location>
        <begin position="338"/>
        <end position="358"/>
    </location>
</feature>
<feature type="transmembrane region" description="Helical" evidence="2">
    <location>
        <begin position="501"/>
        <end position="520"/>
    </location>
</feature>
<keyword evidence="2" id="KW-0472">Membrane</keyword>
<proteinExistence type="predicted"/>
<evidence type="ECO:0000256" key="2">
    <source>
        <dbReference type="SAM" id="Phobius"/>
    </source>
</evidence>
<organism evidence="3">
    <name type="scientific">Alexandrium monilatum</name>
    <dbReference type="NCBI Taxonomy" id="311494"/>
    <lineage>
        <taxon>Eukaryota</taxon>
        <taxon>Sar</taxon>
        <taxon>Alveolata</taxon>
        <taxon>Dinophyceae</taxon>
        <taxon>Gonyaulacales</taxon>
        <taxon>Pyrocystaceae</taxon>
        <taxon>Alexandrium</taxon>
    </lineage>
</organism>
<dbReference type="EMBL" id="HBNR01028864">
    <property type="protein sequence ID" value="CAE4582102.1"/>
    <property type="molecule type" value="Transcribed_RNA"/>
</dbReference>
<evidence type="ECO:0000256" key="1">
    <source>
        <dbReference type="SAM" id="MobiDB-lite"/>
    </source>
</evidence>
<keyword evidence="2" id="KW-0812">Transmembrane</keyword>
<feature type="transmembrane region" description="Helical" evidence="2">
    <location>
        <begin position="64"/>
        <end position="86"/>
    </location>
</feature>
<evidence type="ECO:0000313" key="3">
    <source>
        <dbReference type="EMBL" id="CAE4582102.1"/>
    </source>
</evidence>
<accession>A0A7S4QFF6</accession>
<sequence>MPNLAGTSRSVKRIVQPEAVDDGQSDHLVLDTSRMELADGLPLVNLDPHVSPARRNRIKVVRSAVLALVSGLLHAGLSALVSSLSVSERRERYPGSLVLDVCLNGSIHEVRSLRTQTPVPTTQAGGPPLWAPPWVHVLGLRSAKKAIFKAVDRDGLERLPRLVYFSSEDNRGMIESNAYMALSFGLLRVLPLEFVVTLQSTRCLPDLHRTGRPAPPGTGAANAFAQAVLGSLATAQRRRPREGNEEPWFGHGALLLQKRAQAADAAWDPLAGGFRSYAPSRGVSASLALFAAVTLGATAGSAVALAARAHAAWSRAVAEWTVQYDYLWLLARRPTEASLTPRPKHPGSARSAGAQGRAVPSMPARGEVEFTDAIQLCSPFFIMDNVVGDARSNEEQWDLAILSAMVHGLTLAVFAVLPAATAVFIGFLKVPFHALSALNFLSGVLFGTLYYCSVPFARPPRRLALCASLAVLAHSALWGLLYLNAVVVFLLTRLVATPREVVALAVPAGTVYAHLVAMASRYHSMQSRYREVARRVQTNGELCRTLSSLGLSNAGIVLAVVAEVAVMVGVAALLLCISALHADDPSQALSNPVPAVVLPIVSVVRSVRDLEHKRQEVDSSTRALAAGAKPDP</sequence>
<dbReference type="AlphaFoldDB" id="A0A7S4QFF6"/>
<feature type="transmembrane region" description="Helical" evidence="2">
    <location>
        <begin position="554"/>
        <end position="582"/>
    </location>
</feature>